<proteinExistence type="predicted"/>
<keyword evidence="2" id="KW-1185">Reference proteome</keyword>
<evidence type="ECO:0000313" key="1">
    <source>
        <dbReference type="EMBL" id="KAH6941961.1"/>
    </source>
</evidence>
<organism evidence="1 2">
    <name type="scientific">Hyalomma asiaticum</name>
    <name type="common">Tick</name>
    <dbReference type="NCBI Taxonomy" id="266040"/>
    <lineage>
        <taxon>Eukaryota</taxon>
        <taxon>Metazoa</taxon>
        <taxon>Ecdysozoa</taxon>
        <taxon>Arthropoda</taxon>
        <taxon>Chelicerata</taxon>
        <taxon>Arachnida</taxon>
        <taxon>Acari</taxon>
        <taxon>Parasitiformes</taxon>
        <taxon>Ixodida</taxon>
        <taxon>Ixodoidea</taxon>
        <taxon>Ixodidae</taxon>
        <taxon>Hyalomminae</taxon>
        <taxon>Hyalomma</taxon>
    </lineage>
</organism>
<protein>
    <submittedName>
        <fullName evidence="1">Uncharacterized protein</fullName>
    </submittedName>
</protein>
<reference evidence="1" key="1">
    <citation type="submission" date="2020-05" db="EMBL/GenBank/DDBJ databases">
        <title>Large-scale comparative analyses of tick genomes elucidate their genetic diversity and vector capacities.</title>
        <authorList>
            <person name="Jia N."/>
            <person name="Wang J."/>
            <person name="Shi W."/>
            <person name="Du L."/>
            <person name="Sun Y."/>
            <person name="Zhan W."/>
            <person name="Jiang J."/>
            <person name="Wang Q."/>
            <person name="Zhang B."/>
            <person name="Ji P."/>
            <person name="Sakyi L.B."/>
            <person name="Cui X."/>
            <person name="Yuan T."/>
            <person name="Jiang B."/>
            <person name="Yang W."/>
            <person name="Lam T.T.-Y."/>
            <person name="Chang Q."/>
            <person name="Ding S."/>
            <person name="Wang X."/>
            <person name="Zhu J."/>
            <person name="Ruan X."/>
            <person name="Zhao L."/>
            <person name="Wei J."/>
            <person name="Que T."/>
            <person name="Du C."/>
            <person name="Cheng J."/>
            <person name="Dai P."/>
            <person name="Han X."/>
            <person name="Huang E."/>
            <person name="Gao Y."/>
            <person name="Liu J."/>
            <person name="Shao H."/>
            <person name="Ye R."/>
            <person name="Li L."/>
            <person name="Wei W."/>
            <person name="Wang X."/>
            <person name="Wang C."/>
            <person name="Yang T."/>
            <person name="Huo Q."/>
            <person name="Li W."/>
            <person name="Guo W."/>
            <person name="Chen H."/>
            <person name="Zhou L."/>
            <person name="Ni X."/>
            <person name="Tian J."/>
            <person name="Zhou Y."/>
            <person name="Sheng Y."/>
            <person name="Liu T."/>
            <person name="Pan Y."/>
            <person name="Xia L."/>
            <person name="Li J."/>
            <person name="Zhao F."/>
            <person name="Cao W."/>
        </authorList>
    </citation>
    <scope>NUCLEOTIDE SEQUENCE</scope>
    <source>
        <strain evidence="1">Hyas-2018</strain>
    </source>
</reference>
<dbReference type="EMBL" id="CM023491">
    <property type="protein sequence ID" value="KAH6941961.1"/>
    <property type="molecule type" value="Genomic_DNA"/>
</dbReference>
<dbReference type="Proteomes" id="UP000821845">
    <property type="component" value="Chromosome 11"/>
</dbReference>
<comment type="caution">
    <text evidence="1">The sequence shown here is derived from an EMBL/GenBank/DDBJ whole genome shotgun (WGS) entry which is preliminary data.</text>
</comment>
<evidence type="ECO:0000313" key="2">
    <source>
        <dbReference type="Proteomes" id="UP000821845"/>
    </source>
</evidence>
<sequence>MGKYRMQWKHCRGSETGCRQARTNTPKECSAEKSELLLLRPPDYREMKYPPTPTITTKIGGPEVPAVQHVRDLGLQVQTGRSNTVVLERLTAAVIQGAQVVARISPRKRGMGQTEFLRLIDLGLPRKPTAMHLLNLEIHNTVDELWSKLNEPPKSNAAVRPEDGYSNAPASPRHRTDQT</sequence>
<gene>
    <name evidence="1" type="ORF">HPB50_025681</name>
</gene>
<accession>A0ACB7T763</accession>
<name>A0ACB7T763_HYAAI</name>